<gene>
    <name evidence="1" type="ORF">BJP41_03900</name>
</gene>
<sequence>MCVLVAKVPLHGNVSEAWIAQDEQYSIFPTALIQQNMGNKNFETLSFLTIAANAPFRSFKLGFDNYESFSKHF</sequence>
<evidence type="ECO:0000313" key="1">
    <source>
        <dbReference type="EMBL" id="ATW29637.1"/>
    </source>
</evidence>
<organism evidence="1 2">
    <name type="scientific">Candidatus Williamhamiltonella defendens</name>
    <dbReference type="NCBI Taxonomy" id="138072"/>
    <lineage>
        <taxon>Bacteria</taxon>
        <taxon>Pseudomonadati</taxon>
        <taxon>Pseudomonadota</taxon>
        <taxon>Gammaproteobacteria</taxon>
        <taxon>Enterobacterales</taxon>
        <taxon>Enterobacteriaceae</taxon>
        <taxon>aphid secondary symbionts</taxon>
        <taxon>Candidatus Williamhamiltonella</taxon>
    </lineage>
</organism>
<name>A0A2D3T1G9_9ENTR</name>
<reference evidence="2" key="1">
    <citation type="submission" date="2016-10" db="EMBL/GenBank/DDBJ databases">
        <authorList>
            <person name="Chevignon G."/>
        </authorList>
    </citation>
    <scope>NUCLEOTIDE SEQUENCE [LARGE SCALE GENOMIC DNA]</scope>
    <source>
        <strain evidence="2">A2C</strain>
    </source>
</reference>
<dbReference type="AlphaFoldDB" id="A0A2D3T1G9"/>
<evidence type="ECO:0000313" key="2">
    <source>
        <dbReference type="Proteomes" id="UP000230008"/>
    </source>
</evidence>
<accession>A0A2D3T1G9</accession>
<proteinExistence type="predicted"/>
<dbReference type="EMBL" id="CP017606">
    <property type="protein sequence ID" value="ATW29637.1"/>
    <property type="molecule type" value="Genomic_DNA"/>
</dbReference>
<protein>
    <submittedName>
        <fullName evidence="1">Uncharacterized protein</fullName>
    </submittedName>
</protein>
<reference evidence="2" key="2">
    <citation type="submission" date="2017-11" db="EMBL/GenBank/DDBJ databases">
        <title>PacBio sequencing of new strain of the secondary endosymbiont Candidatus Hamiltonella defensa.</title>
        <authorList>
            <person name="Strand M.R."/>
            <person name="Oliver K."/>
        </authorList>
    </citation>
    <scope>NUCLEOTIDE SEQUENCE [LARGE SCALE GENOMIC DNA]</scope>
    <source>
        <strain evidence="2">A2C</strain>
    </source>
</reference>
<dbReference type="Proteomes" id="UP000230008">
    <property type="component" value="Chromosome"/>
</dbReference>